<sequence>MRAKTQNIYTCVSVAGIKQSMLQLHCNNLSLCIIKPIIYPNRRRSDTLFKQYIYRTGDVNRYLMLENLGICSATKNQKKG</sequence>
<dbReference type="AlphaFoldDB" id="A0A1E5BAY5"/>
<accession>A0A1E5BAY5</accession>
<protein>
    <submittedName>
        <fullName evidence="1">Uncharacterized protein</fullName>
    </submittedName>
</protein>
<reference evidence="1 2" key="1">
    <citation type="journal article" date="2012" name="Science">
        <title>Ecological populations of bacteria act as socially cohesive units of antibiotic production and resistance.</title>
        <authorList>
            <person name="Cordero O.X."/>
            <person name="Wildschutte H."/>
            <person name="Kirkup B."/>
            <person name="Proehl S."/>
            <person name="Ngo L."/>
            <person name="Hussain F."/>
            <person name="Le Roux F."/>
            <person name="Mincer T."/>
            <person name="Polz M.F."/>
        </authorList>
    </citation>
    <scope>NUCLEOTIDE SEQUENCE [LARGE SCALE GENOMIC DNA]</scope>
    <source>
        <strain evidence="1 2">ZF-129</strain>
    </source>
</reference>
<comment type="caution">
    <text evidence="1">The sequence shown here is derived from an EMBL/GenBank/DDBJ whole genome shotgun (WGS) entry which is preliminary data.</text>
</comment>
<proteinExistence type="predicted"/>
<evidence type="ECO:0000313" key="1">
    <source>
        <dbReference type="EMBL" id="OEE31260.1"/>
    </source>
</evidence>
<organism evidence="1 2">
    <name type="scientific">Vibrio genomosp. F10 str. ZF-129</name>
    <dbReference type="NCBI Taxonomy" id="1187848"/>
    <lineage>
        <taxon>Bacteria</taxon>
        <taxon>Pseudomonadati</taxon>
        <taxon>Pseudomonadota</taxon>
        <taxon>Gammaproteobacteria</taxon>
        <taxon>Vibrionales</taxon>
        <taxon>Vibrionaceae</taxon>
        <taxon>Vibrio</taxon>
    </lineage>
</organism>
<name>A0A1E5BAY5_9VIBR</name>
<gene>
    <name evidence="1" type="ORF">A1QO_14155</name>
</gene>
<dbReference type="EMBL" id="AJYQ02000128">
    <property type="protein sequence ID" value="OEE31260.1"/>
    <property type="molecule type" value="Genomic_DNA"/>
</dbReference>
<dbReference type="Proteomes" id="UP000094741">
    <property type="component" value="Unassembled WGS sequence"/>
</dbReference>
<evidence type="ECO:0000313" key="2">
    <source>
        <dbReference type="Proteomes" id="UP000094741"/>
    </source>
</evidence>